<dbReference type="RefSeq" id="WP_098641232.1">
    <property type="nucleotide sequence ID" value="NZ_NVCO01000140.1"/>
</dbReference>
<evidence type="ECO:0000313" key="2">
    <source>
        <dbReference type="Proteomes" id="UP000226106"/>
    </source>
</evidence>
<protein>
    <submittedName>
        <fullName evidence="1">Uncharacterized protein</fullName>
    </submittedName>
</protein>
<organism evidence="1 2">
    <name type="scientific">Bacillus thuringiensis</name>
    <dbReference type="NCBI Taxonomy" id="1428"/>
    <lineage>
        <taxon>Bacteria</taxon>
        <taxon>Bacillati</taxon>
        <taxon>Bacillota</taxon>
        <taxon>Bacilli</taxon>
        <taxon>Bacillales</taxon>
        <taxon>Bacillaceae</taxon>
        <taxon>Bacillus</taxon>
        <taxon>Bacillus cereus group</taxon>
    </lineage>
</organism>
<proteinExistence type="predicted"/>
<reference evidence="1 2" key="1">
    <citation type="submission" date="2017-09" db="EMBL/GenBank/DDBJ databases">
        <title>Large-scale bioinformatics analysis of Bacillus genomes uncovers conserved roles of natural products in bacterial physiology.</title>
        <authorList>
            <consortium name="Agbiome Team Llc"/>
            <person name="Bleich R.M."/>
            <person name="Grubbs K.J."/>
            <person name="Santa Maria K.C."/>
            <person name="Allen S.E."/>
            <person name="Farag S."/>
            <person name="Shank E.A."/>
            <person name="Bowers A."/>
        </authorList>
    </citation>
    <scope>NUCLEOTIDE SEQUENCE [LARGE SCALE GENOMIC DNA]</scope>
    <source>
        <strain evidence="1 2">AFS065400</strain>
    </source>
</reference>
<comment type="caution">
    <text evidence="1">The sequence shown here is derived from an EMBL/GenBank/DDBJ whole genome shotgun (WGS) entry which is preliminary data.</text>
</comment>
<dbReference type="Proteomes" id="UP000226106">
    <property type="component" value="Unassembled WGS sequence"/>
</dbReference>
<evidence type="ECO:0000313" key="1">
    <source>
        <dbReference type="EMBL" id="PFT34418.1"/>
    </source>
</evidence>
<gene>
    <name evidence="1" type="ORF">COK72_31595</name>
</gene>
<name>A0A9X7AGN2_BACTU</name>
<accession>A0A9X7AGN2</accession>
<dbReference type="EMBL" id="NVCO01000140">
    <property type="protein sequence ID" value="PFT34418.1"/>
    <property type="molecule type" value="Genomic_DNA"/>
</dbReference>
<dbReference type="AlphaFoldDB" id="A0A9X7AGN2"/>
<sequence length="174" mass="20464">MEVDHSALLFMELKKRKERKAQVFNECKYIFTNIIEKKSMIQKILEDVDPLIKEILSEFSIGFFSIDEYLRTSKWVDWVLDLNRSVGLFNGYGQGGFLPQVIKDLSKTRIELESIELKTLYLEKLLLSIIEETRQVKLLAKSRHWTNEKYRNEIINCIKIIIAAQGNINKKITH</sequence>